<accession>A0A420ZCR1</accession>
<feature type="domain" description="DUF8173" evidence="3">
    <location>
        <begin position="235"/>
        <end position="375"/>
    </location>
</feature>
<protein>
    <recommendedName>
        <fullName evidence="3">DUF8173 domain-containing protein</fullName>
    </recommendedName>
</protein>
<reference evidence="4 5" key="1">
    <citation type="submission" date="2018-06" db="EMBL/GenBank/DDBJ databases">
        <title>Extensive metabolic versatility and redundancy in microbially diverse, dynamic hydrothermal sediments.</title>
        <authorList>
            <person name="Dombrowski N."/>
            <person name="Teske A."/>
            <person name="Baker B.J."/>
        </authorList>
    </citation>
    <scope>NUCLEOTIDE SEQUENCE [LARGE SCALE GENOMIC DNA]</scope>
    <source>
        <strain evidence="4">B79_G16</strain>
    </source>
</reference>
<proteinExistence type="predicted"/>
<evidence type="ECO:0000256" key="1">
    <source>
        <dbReference type="SAM" id="Phobius"/>
    </source>
</evidence>
<keyword evidence="1" id="KW-0472">Membrane</keyword>
<feature type="transmembrane region" description="Helical" evidence="1">
    <location>
        <begin position="338"/>
        <end position="357"/>
    </location>
</feature>
<gene>
    <name evidence="4" type="ORF">DRH29_02280</name>
</gene>
<feature type="chain" id="PRO_5019519244" description="DUF8173 domain-containing protein" evidence="2">
    <location>
        <begin position="25"/>
        <end position="386"/>
    </location>
</feature>
<organism evidence="4 5">
    <name type="scientific">candidate division Kazan bacterium</name>
    <dbReference type="NCBI Taxonomy" id="2202143"/>
    <lineage>
        <taxon>Bacteria</taxon>
        <taxon>Bacteria division Kazan-3B-28</taxon>
    </lineage>
</organism>
<evidence type="ECO:0000259" key="3">
    <source>
        <dbReference type="Pfam" id="PF26514"/>
    </source>
</evidence>
<evidence type="ECO:0000313" key="4">
    <source>
        <dbReference type="EMBL" id="RLC37403.1"/>
    </source>
</evidence>
<feature type="transmembrane region" description="Helical" evidence="1">
    <location>
        <begin position="230"/>
        <end position="253"/>
    </location>
</feature>
<keyword evidence="2" id="KW-0732">Signal</keyword>
<feature type="transmembrane region" description="Helical" evidence="1">
    <location>
        <begin position="273"/>
        <end position="295"/>
    </location>
</feature>
<name>A0A420ZCR1_UNCK3</name>
<feature type="signal peptide" evidence="2">
    <location>
        <begin position="1"/>
        <end position="24"/>
    </location>
</feature>
<comment type="caution">
    <text evidence="4">The sequence shown here is derived from an EMBL/GenBank/DDBJ whole genome shotgun (WGS) entry which is preliminary data.</text>
</comment>
<evidence type="ECO:0000313" key="5">
    <source>
        <dbReference type="Proteomes" id="UP000281261"/>
    </source>
</evidence>
<dbReference type="EMBL" id="QMNG01000005">
    <property type="protein sequence ID" value="RLC37403.1"/>
    <property type="molecule type" value="Genomic_DNA"/>
</dbReference>
<dbReference type="AlphaFoldDB" id="A0A420ZCR1"/>
<feature type="transmembrane region" description="Helical" evidence="1">
    <location>
        <begin position="301"/>
        <end position="326"/>
    </location>
</feature>
<dbReference type="InterPro" id="IPR058486">
    <property type="entry name" value="DUF8173"/>
</dbReference>
<dbReference type="Pfam" id="PF26514">
    <property type="entry name" value="DUF8173"/>
    <property type="match status" value="1"/>
</dbReference>
<feature type="transmembrane region" description="Helical" evidence="1">
    <location>
        <begin position="363"/>
        <end position="381"/>
    </location>
</feature>
<evidence type="ECO:0000256" key="2">
    <source>
        <dbReference type="SAM" id="SignalP"/>
    </source>
</evidence>
<keyword evidence="1" id="KW-0812">Transmembrane</keyword>
<sequence>MLRKIFLGLLVVLLVVLASTPVLASPNFMGADDGGLLTIINPIGDDAYVAGGEVVIDSKILGDLFVAGGTVEINADVTGDLFIVGGQISVRGSVGDDVRIGGGSVTLHGNVGDDVLVAAGTITIADTSVIRGDLLVGTGSFNLYGNVLGNVRAGFNEGRIRGTIGGDADLRYSDGKLSFADGAKIDGKLDYWAQYESTVFDDVAKEVEYHKWVVANTSSPWSAAAIVVPVAVWSGALWSLVGIFLLGGLLILLLPKYLPRVANTIKRNYGAALWQGILFAVAIPLLALLIALTGFGIPVSIVVMLGFLIIMFLASVPISLTLGSYIIKYTEKDRSRQFGALVAGATIYIIMGLLPFVGWIIKLILFVIGIGAIWIDIRMMIKKGIY</sequence>
<keyword evidence="1" id="KW-1133">Transmembrane helix</keyword>
<dbReference type="Proteomes" id="UP000281261">
    <property type="component" value="Unassembled WGS sequence"/>
</dbReference>